<keyword evidence="1" id="KW-0472">Membrane</keyword>
<keyword evidence="1" id="KW-1133">Transmembrane helix</keyword>
<reference evidence="2" key="1">
    <citation type="journal article" date="2014" name="Front. Microbiol.">
        <title>High frequency of phylogenetically diverse reductive dehalogenase-homologous genes in deep subseafloor sedimentary metagenomes.</title>
        <authorList>
            <person name="Kawai M."/>
            <person name="Futagami T."/>
            <person name="Toyoda A."/>
            <person name="Takaki Y."/>
            <person name="Nishi S."/>
            <person name="Hori S."/>
            <person name="Arai W."/>
            <person name="Tsubouchi T."/>
            <person name="Morono Y."/>
            <person name="Uchiyama I."/>
            <person name="Ito T."/>
            <person name="Fujiyama A."/>
            <person name="Inagaki F."/>
            <person name="Takami H."/>
        </authorList>
    </citation>
    <scope>NUCLEOTIDE SEQUENCE</scope>
    <source>
        <strain evidence="2">Expedition CK06-06</strain>
    </source>
</reference>
<dbReference type="EMBL" id="BARS01058285">
    <property type="protein sequence ID" value="GAG47103.1"/>
    <property type="molecule type" value="Genomic_DNA"/>
</dbReference>
<organism evidence="2">
    <name type="scientific">marine sediment metagenome</name>
    <dbReference type="NCBI Taxonomy" id="412755"/>
    <lineage>
        <taxon>unclassified sequences</taxon>
        <taxon>metagenomes</taxon>
        <taxon>ecological metagenomes</taxon>
    </lineage>
</organism>
<comment type="caution">
    <text evidence="2">The sequence shown here is derived from an EMBL/GenBank/DDBJ whole genome shotgun (WGS) entry which is preliminary data.</text>
</comment>
<name>X0YEK4_9ZZZZ</name>
<protein>
    <submittedName>
        <fullName evidence="2">Uncharacterized protein</fullName>
    </submittedName>
</protein>
<evidence type="ECO:0000256" key="1">
    <source>
        <dbReference type="SAM" id="Phobius"/>
    </source>
</evidence>
<evidence type="ECO:0000313" key="2">
    <source>
        <dbReference type="EMBL" id="GAG47103.1"/>
    </source>
</evidence>
<feature type="non-terminal residue" evidence="2">
    <location>
        <position position="1"/>
    </location>
</feature>
<keyword evidence="1" id="KW-0812">Transmembrane</keyword>
<feature type="non-terminal residue" evidence="2">
    <location>
        <position position="107"/>
    </location>
</feature>
<sequence length="107" mass="11569">TNSKKGLKIKILVILLVLVGLGAGGFFVYKNITGLKVEKGIVPAPLTQVRVYKGIWTPALLTKNTYKLASDMKKLKAMGVNTVFFQGAPPQAEHCFEGVPPDSKLVN</sequence>
<feature type="transmembrane region" description="Helical" evidence="1">
    <location>
        <begin position="12"/>
        <end position="29"/>
    </location>
</feature>
<proteinExistence type="predicted"/>
<gene>
    <name evidence="2" type="ORF">S01H1_85076</name>
</gene>
<dbReference type="AlphaFoldDB" id="X0YEK4"/>
<accession>X0YEK4</accession>